<dbReference type="InterPro" id="IPR013320">
    <property type="entry name" value="ConA-like_dom_sf"/>
</dbReference>
<organism evidence="2 3">
    <name type="scientific">Hydrogenophaga defluvii</name>
    <dbReference type="NCBI Taxonomy" id="249410"/>
    <lineage>
        <taxon>Bacteria</taxon>
        <taxon>Pseudomonadati</taxon>
        <taxon>Pseudomonadota</taxon>
        <taxon>Betaproteobacteria</taxon>
        <taxon>Burkholderiales</taxon>
        <taxon>Comamonadaceae</taxon>
        <taxon>Hydrogenophaga</taxon>
    </lineage>
</organism>
<proteinExistence type="predicted"/>
<name>A0ABW2S6P2_9BURK</name>
<dbReference type="EMBL" id="JBHTBZ010000005">
    <property type="protein sequence ID" value="MFC7459191.1"/>
    <property type="molecule type" value="Genomic_DNA"/>
</dbReference>
<dbReference type="InterPro" id="IPR000421">
    <property type="entry name" value="FA58C"/>
</dbReference>
<dbReference type="Gene3D" id="2.60.120.200">
    <property type="match status" value="1"/>
</dbReference>
<dbReference type="Proteomes" id="UP001596457">
    <property type="component" value="Unassembled WGS sequence"/>
</dbReference>
<keyword evidence="3" id="KW-1185">Reference proteome</keyword>
<gene>
    <name evidence="2" type="ORF">ACFQU0_01970</name>
</gene>
<dbReference type="Pfam" id="PF13385">
    <property type="entry name" value="Laminin_G_3"/>
    <property type="match status" value="1"/>
</dbReference>
<evidence type="ECO:0000313" key="2">
    <source>
        <dbReference type="EMBL" id="MFC7459191.1"/>
    </source>
</evidence>
<dbReference type="SUPFAM" id="SSF49785">
    <property type="entry name" value="Galactose-binding domain-like"/>
    <property type="match status" value="1"/>
</dbReference>
<accession>A0ABW2S6P2</accession>
<dbReference type="Gene3D" id="2.60.120.260">
    <property type="entry name" value="Galactose-binding domain-like"/>
    <property type="match status" value="1"/>
</dbReference>
<comment type="caution">
    <text evidence="2">The sequence shown here is derived from an EMBL/GenBank/DDBJ whole genome shotgun (WGS) entry which is preliminary data.</text>
</comment>
<feature type="domain" description="F5/8 type C" evidence="1">
    <location>
        <begin position="51"/>
        <end position="155"/>
    </location>
</feature>
<protein>
    <submittedName>
        <fullName evidence="2">LamG-like jellyroll fold domain-containing protein</fullName>
    </submittedName>
</protein>
<dbReference type="SUPFAM" id="SSF49899">
    <property type="entry name" value="Concanavalin A-like lectins/glucanases"/>
    <property type="match status" value="1"/>
</dbReference>
<evidence type="ECO:0000313" key="3">
    <source>
        <dbReference type="Proteomes" id="UP001596457"/>
    </source>
</evidence>
<sequence length="481" mass="51334">MPAARYWRFTGFVPQGTGDLELSEWALWEAGVRVDSGAVLSATIAPTTGMVSALSDGSNAAVCGWSTSRHTLPGFALIYDLGSPKDVDELRIGAGASPATFPLAFAVQHSNDGFTWGVATAIRGVEWPGAASTVSIAQPFTTRSVVITFDGAHGDASALNAGYAAGTVSFAGGATLTTAFARFGSAALALNGSNAFVAVTPTRDGELFAVGPGDFAIGCHVRYVLDASPRCIWGFGEASPFRLVVNNGTLRLEESSSGSLRISGASGLNATELKHVLVQRVAGVIRVFVDGVKIGSDYSSTANYSTSQLLRIGCNRGDSWFFNGTVDEFEISVGAALYDHAGFTPPVVRPTLPSGRSNALPLRTVNTGLLRLTTPYDPPPVKFSNFEPRIRNHRRDFEGWGRIARTVKEKGSPLNTPVRRHVFCMDMLTCTVVADTWSDESTGEYVLNDLDPTRKYTVFAYDHTLAYRAVIADNLSPERMP</sequence>
<dbReference type="Pfam" id="PF00754">
    <property type="entry name" value="F5_F8_type_C"/>
    <property type="match status" value="1"/>
</dbReference>
<dbReference type="InterPro" id="IPR008979">
    <property type="entry name" value="Galactose-bd-like_sf"/>
</dbReference>
<evidence type="ECO:0000259" key="1">
    <source>
        <dbReference type="Pfam" id="PF00754"/>
    </source>
</evidence>
<reference evidence="3" key="1">
    <citation type="journal article" date="2019" name="Int. J. Syst. Evol. Microbiol.">
        <title>The Global Catalogue of Microorganisms (GCM) 10K type strain sequencing project: providing services to taxonomists for standard genome sequencing and annotation.</title>
        <authorList>
            <consortium name="The Broad Institute Genomics Platform"/>
            <consortium name="The Broad Institute Genome Sequencing Center for Infectious Disease"/>
            <person name="Wu L."/>
            <person name="Ma J."/>
        </authorList>
    </citation>
    <scope>NUCLEOTIDE SEQUENCE [LARGE SCALE GENOMIC DNA]</scope>
    <source>
        <strain evidence="3">CCUG 53903</strain>
    </source>
</reference>